<evidence type="ECO:0000313" key="3">
    <source>
        <dbReference type="Proteomes" id="UP000463857"/>
    </source>
</evidence>
<evidence type="ECO:0000313" key="2">
    <source>
        <dbReference type="EMBL" id="QHC01479.1"/>
    </source>
</evidence>
<dbReference type="RefSeq" id="WP_159546614.1">
    <property type="nucleotide sequence ID" value="NZ_CP047156.1"/>
</dbReference>
<feature type="coiled-coil region" evidence="1">
    <location>
        <begin position="192"/>
        <end position="219"/>
    </location>
</feature>
<protein>
    <submittedName>
        <fullName evidence="2">Uncharacterized protein</fullName>
    </submittedName>
</protein>
<accession>A0A7L4YRQ9</accession>
<organism evidence="2 3">
    <name type="scientific">Epidermidibacterium keratini</name>
    <dbReference type="NCBI Taxonomy" id="1891644"/>
    <lineage>
        <taxon>Bacteria</taxon>
        <taxon>Bacillati</taxon>
        <taxon>Actinomycetota</taxon>
        <taxon>Actinomycetes</taxon>
        <taxon>Sporichthyales</taxon>
        <taxon>Sporichthyaceae</taxon>
        <taxon>Epidermidibacterium</taxon>
    </lineage>
</organism>
<dbReference type="AlphaFoldDB" id="A0A7L4YRQ9"/>
<gene>
    <name evidence="2" type="ORF">EK0264_15065</name>
</gene>
<dbReference type="KEGG" id="eke:EK0264_15065"/>
<proteinExistence type="predicted"/>
<name>A0A7L4YRQ9_9ACTN</name>
<evidence type="ECO:0000256" key="1">
    <source>
        <dbReference type="SAM" id="Coils"/>
    </source>
</evidence>
<keyword evidence="1" id="KW-0175">Coiled coil</keyword>
<sequence>MRVRSIELSNAGRSTGLVAVGPARARALREVDIPNGSTVHHDLSFLDADLEETTYLMLVDSRPEIWDEVARRWLISPQHRLEVVAERADLDVVIAFLGSPHELSLIGIAMGEEHIRFVLVAPQQSDRPIDDLLFGLRVGADRDLPTGDVPDPQESTIRERYRQVLESIAELPEGLSFEPSVTVIESSDDDTLHKAEKRIERLQVEHDALRRKYDALANSKLGALTLRRWEKRRSAR</sequence>
<dbReference type="EMBL" id="CP047156">
    <property type="protein sequence ID" value="QHC01479.1"/>
    <property type="molecule type" value="Genomic_DNA"/>
</dbReference>
<dbReference type="Proteomes" id="UP000463857">
    <property type="component" value="Chromosome"/>
</dbReference>
<keyword evidence="3" id="KW-1185">Reference proteome</keyword>
<reference evidence="2 3" key="1">
    <citation type="journal article" date="2018" name="Int. J. Syst. Evol. Microbiol.">
        <title>Epidermidibacterium keratini gen. nov., sp. nov., a member of the family Sporichthyaceae, isolated from keratin epidermis.</title>
        <authorList>
            <person name="Lee D.G."/>
            <person name="Trujillo M.E."/>
            <person name="Kang S."/>
            <person name="Nam J.J."/>
            <person name="Kim Y.J."/>
        </authorList>
    </citation>
    <scope>NUCLEOTIDE SEQUENCE [LARGE SCALE GENOMIC DNA]</scope>
    <source>
        <strain evidence="2 3">EPI-7</strain>
    </source>
</reference>
<dbReference type="InParanoid" id="A0A7L4YRQ9"/>